<dbReference type="Proteomes" id="UP001055879">
    <property type="component" value="Linkage Group LG13"/>
</dbReference>
<accession>A0ACB8Y9B3</accession>
<proteinExistence type="predicted"/>
<evidence type="ECO:0000313" key="1">
    <source>
        <dbReference type="EMBL" id="KAI3681705.1"/>
    </source>
</evidence>
<keyword evidence="2" id="KW-1185">Reference proteome</keyword>
<comment type="caution">
    <text evidence="1">The sequence shown here is derived from an EMBL/GenBank/DDBJ whole genome shotgun (WGS) entry which is preliminary data.</text>
</comment>
<gene>
    <name evidence="1" type="ORF">L6452_36508</name>
</gene>
<reference evidence="1 2" key="2">
    <citation type="journal article" date="2022" name="Mol. Ecol. Resour.">
        <title>The genomes of chicory, endive, great burdock and yacon provide insights into Asteraceae paleo-polyploidization history and plant inulin production.</title>
        <authorList>
            <person name="Fan W."/>
            <person name="Wang S."/>
            <person name="Wang H."/>
            <person name="Wang A."/>
            <person name="Jiang F."/>
            <person name="Liu H."/>
            <person name="Zhao H."/>
            <person name="Xu D."/>
            <person name="Zhang Y."/>
        </authorList>
    </citation>
    <scope>NUCLEOTIDE SEQUENCE [LARGE SCALE GENOMIC DNA]</scope>
    <source>
        <strain evidence="2">cv. Niubang</strain>
    </source>
</reference>
<sequence>MKPTVIRSILEDSENPGNTLSPKWDPSSMEMDPPQMQVQMSKPGKEITKKNALKFLSFFLSSSSSHLHLHFIQWP</sequence>
<evidence type="ECO:0000313" key="2">
    <source>
        <dbReference type="Proteomes" id="UP001055879"/>
    </source>
</evidence>
<dbReference type="EMBL" id="CM042059">
    <property type="protein sequence ID" value="KAI3681705.1"/>
    <property type="molecule type" value="Genomic_DNA"/>
</dbReference>
<protein>
    <submittedName>
        <fullName evidence="1">Uncharacterized protein</fullName>
    </submittedName>
</protein>
<organism evidence="1 2">
    <name type="scientific">Arctium lappa</name>
    <name type="common">Greater burdock</name>
    <name type="synonym">Lappa major</name>
    <dbReference type="NCBI Taxonomy" id="4217"/>
    <lineage>
        <taxon>Eukaryota</taxon>
        <taxon>Viridiplantae</taxon>
        <taxon>Streptophyta</taxon>
        <taxon>Embryophyta</taxon>
        <taxon>Tracheophyta</taxon>
        <taxon>Spermatophyta</taxon>
        <taxon>Magnoliopsida</taxon>
        <taxon>eudicotyledons</taxon>
        <taxon>Gunneridae</taxon>
        <taxon>Pentapetalae</taxon>
        <taxon>asterids</taxon>
        <taxon>campanulids</taxon>
        <taxon>Asterales</taxon>
        <taxon>Asteraceae</taxon>
        <taxon>Carduoideae</taxon>
        <taxon>Cardueae</taxon>
        <taxon>Arctiinae</taxon>
        <taxon>Arctium</taxon>
    </lineage>
</organism>
<reference evidence="2" key="1">
    <citation type="journal article" date="2022" name="Mol. Ecol. Resour.">
        <title>The genomes of chicory, endive, great burdock and yacon provide insights into Asteraceae palaeo-polyploidization history and plant inulin production.</title>
        <authorList>
            <person name="Fan W."/>
            <person name="Wang S."/>
            <person name="Wang H."/>
            <person name="Wang A."/>
            <person name="Jiang F."/>
            <person name="Liu H."/>
            <person name="Zhao H."/>
            <person name="Xu D."/>
            <person name="Zhang Y."/>
        </authorList>
    </citation>
    <scope>NUCLEOTIDE SEQUENCE [LARGE SCALE GENOMIC DNA]</scope>
    <source>
        <strain evidence="2">cv. Niubang</strain>
    </source>
</reference>
<name>A0ACB8Y9B3_ARCLA</name>